<comment type="caution">
    <text evidence="2">The sequence shown here is derived from an EMBL/GenBank/DDBJ whole genome shotgun (WGS) entry which is preliminary data.</text>
</comment>
<reference evidence="2 3" key="1">
    <citation type="journal article" date="2019" name="Sci. Rep.">
        <title>Orb-weaving spider Araneus ventricosus genome elucidates the spidroin gene catalogue.</title>
        <authorList>
            <person name="Kono N."/>
            <person name="Nakamura H."/>
            <person name="Ohtoshi R."/>
            <person name="Moran D.A.P."/>
            <person name="Shinohara A."/>
            <person name="Yoshida Y."/>
            <person name="Fujiwara M."/>
            <person name="Mori M."/>
            <person name="Tomita M."/>
            <person name="Arakawa K."/>
        </authorList>
    </citation>
    <scope>NUCLEOTIDE SEQUENCE [LARGE SCALE GENOMIC DNA]</scope>
</reference>
<evidence type="ECO:0000313" key="2">
    <source>
        <dbReference type="EMBL" id="GBN28939.1"/>
    </source>
</evidence>
<dbReference type="GO" id="GO:0003676">
    <property type="term" value="F:nucleic acid binding"/>
    <property type="evidence" value="ECO:0007669"/>
    <property type="project" value="InterPro"/>
</dbReference>
<dbReference type="OrthoDB" id="6431229at2759"/>
<dbReference type="FunFam" id="3.30.420.10:FF:000032">
    <property type="entry name" value="Retrovirus-related Pol polyprotein from transposon 297-like Protein"/>
    <property type="match status" value="1"/>
</dbReference>
<organism evidence="2 3">
    <name type="scientific">Araneus ventricosus</name>
    <name type="common">Orbweaver spider</name>
    <name type="synonym">Epeira ventricosa</name>
    <dbReference type="NCBI Taxonomy" id="182803"/>
    <lineage>
        <taxon>Eukaryota</taxon>
        <taxon>Metazoa</taxon>
        <taxon>Ecdysozoa</taxon>
        <taxon>Arthropoda</taxon>
        <taxon>Chelicerata</taxon>
        <taxon>Arachnida</taxon>
        <taxon>Araneae</taxon>
        <taxon>Araneomorphae</taxon>
        <taxon>Entelegynae</taxon>
        <taxon>Araneoidea</taxon>
        <taxon>Araneidae</taxon>
        <taxon>Araneus</taxon>
    </lineage>
</organism>
<proteinExistence type="predicted"/>
<dbReference type="Proteomes" id="UP000499080">
    <property type="component" value="Unassembled WGS sequence"/>
</dbReference>
<dbReference type="GO" id="GO:0015074">
    <property type="term" value="P:DNA integration"/>
    <property type="evidence" value="ECO:0007669"/>
    <property type="project" value="InterPro"/>
</dbReference>
<gene>
    <name evidence="2" type="primary">gag-pol_37</name>
    <name evidence="2" type="ORF">AVEN_262204_1</name>
</gene>
<dbReference type="InterPro" id="IPR050951">
    <property type="entry name" value="Retrovirus_Pol_polyprotein"/>
</dbReference>
<dbReference type="Gene3D" id="3.30.420.10">
    <property type="entry name" value="Ribonuclease H-like superfamily/Ribonuclease H"/>
    <property type="match status" value="1"/>
</dbReference>
<evidence type="ECO:0000313" key="3">
    <source>
        <dbReference type="Proteomes" id="UP000499080"/>
    </source>
</evidence>
<dbReference type="PANTHER" id="PTHR37984">
    <property type="entry name" value="PROTEIN CBG26694"/>
    <property type="match status" value="1"/>
</dbReference>
<dbReference type="PROSITE" id="PS50994">
    <property type="entry name" value="INTEGRASE"/>
    <property type="match status" value="1"/>
</dbReference>
<dbReference type="Pfam" id="PF00665">
    <property type="entry name" value="rve"/>
    <property type="match status" value="1"/>
</dbReference>
<protein>
    <submittedName>
        <fullName evidence="2">Gag-Pol polyprotein</fullName>
    </submittedName>
</protein>
<dbReference type="InterPro" id="IPR012337">
    <property type="entry name" value="RNaseH-like_sf"/>
</dbReference>
<sequence length="176" mass="19715">MLRGQKSKIQWHTKAPLGSIRLPNARFGHIHIDVVGTLPPSNGNKFVLTVIDRFCRWPEAFPMSDQLADTVARTLYDGWIARFGVPEIITTDRGTKFESNLFQALTKFLGSCKTRTTAFHQAANGIVERMHRQLKASIKCHASMHWSEILPTILLGIRACLKDDVGDSPAELVYGQ</sequence>
<dbReference type="InterPro" id="IPR001584">
    <property type="entry name" value="Integrase_cat-core"/>
</dbReference>
<name>A0A4Y2MQV7_ARAVE</name>
<dbReference type="PANTHER" id="PTHR37984:SF15">
    <property type="entry name" value="INTEGRASE CATALYTIC DOMAIN-CONTAINING PROTEIN"/>
    <property type="match status" value="1"/>
</dbReference>
<evidence type="ECO:0000259" key="1">
    <source>
        <dbReference type="PROSITE" id="PS50994"/>
    </source>
</evidence>
<dbReference type="InterPro" id="IPR036397">
    <property type="entry name" value="RNaseH_sf"/>
</dbReference>
<keyword evidence="3" id="KW-1185">Reference proteome</keyword>
<feature type="domain" description="Integrase catalytic" evidence="1">
    <location>
        <begin position="19"/>
        <end position="138"/>
    </location>
</feature>
<accession>A0A4Y2MQV7</accession>
<dbReference type="AlphaFoldDB" id="A0A4Y2MQV7"/>
<dbReference type="EMBL" id="BGPR01007712">
    <property type="protein sequence ID" value="GBN28939.1"/>
    <property type="molecule type" value="Genomic_DNA"/>
</dbReference>
<dbReference type="SUPFAM" id="SSF53098">
    <property type="entry name" value="Ribonuclease H-like"/>
    <property type="match status" value="1"/>
</dbReference>